<evidence type="ECO:0000313" key="1">
    <source>
        <dbReference type="EMBL" id="KXN70158.1"/>
    </source>
</evidence>
<name>A0A137P575_CONC2</name>
<proteinExistence type="predicted"/>
<keyword evidence="2" id="KW-1185">Reference proteome</keyword>
<sequence>MAYALGLHLDCKYFAPIDRYNRKLLFTNIKWININISGSHNFSPCYLTEYGGSNVSLFEPKWQKPDETTFIYFDGIDENEAYSICITEYHKFQDICTNLVWFPSFYNIESKKFMGSWNSRMRKLSEAYGKCNLSFIKLKQKYRIYYYKILAIENQVKMFYHFSTLQLYELLKHRNNGLKPDQQAMVLSNCDALFDCLRESNIPSPFLQVYAYLVGLHYLNIYHQSISLQKKRTKERLKQVLNYLETKFLKLFSLNYLMLKVGCELIDDEK</sequence>
<gene>
    <name evidence="1" type="ORF">CONCODRAFT_7298</name>
</gene>
<dbReference type="AlphaFoldDB" id="A0A137P575"/>
<reference evidence="1 2" key="1">
    <citation type="journal article" date="2015" name="Genome Biol. Evol.">
        <title>Phylogenomic analyses indicate that early fungi evolved digesting cell walls of algal ancestors of land plants.</title>
        <authorList>
            <person name="Chang Y."/>
            <person name="Wang S."/>
            <person name="Sekimoto S."/>
            <person name="Aerts A.L."/>
            <person name="Choi C."/>
            <person name="Clum A."/>
            <person name="LaButti K.M."/>
            <person name="Lindquist E.A."/>
            <person name="Yee Ngan C."/>
            <person name="Ohm R.A."/>
            <person name="Salamov A.A."/>
            <person name="Grigoriev I.V."/>
            <person name="Spatafora J.W."/>
            <person name="Berbee M.L."/>
        </authorList>
    </citation>
    <scope>NUCLEOTIDE SEQUENCE [LARGE SCALE GENOMIC DNA]</scope>
    <source>
        <strain evidence="1 2">NRRL 28638</strain>
    </source>
</reference>
<evidence type="ECO:0000313" key="2">
    <source>
        <dbReference type="Proteomes" id="UP000070444"/>
    </source>
</evidence>
<dbReference type="Proteomes" id="UP000070444">
    <property type="component" value="Unassembled WGS sequence"/>
</dbReference>
<protein>
    <submittedName>
        <fullName evidence="1">Uncharacterized protein</fullName>
    </submittedName>
</protein>
<dbReference type="EMBL" id="KQ964511">
    <property type="protein sequence ID" value="KXN70158.1"/>
    <property type="molecule type" value="Genomic_DNA"/>
</dbReference>
<organism evidence="1 2">
    <name type="scientific">Conidiobolus coronatus (strain ATCC 28846 / CBS 209.66 / NRRL 28638)</name>
    <name type="common">Delacroixia coronata</name>
    <dbReference type="NCBI Taxonomy" id="796925"/>
    <lineage>
        <taxon>Eukaryota</taxon>
        <taxon>Fungi</taxon>
        <taxon>Fungi incertae sedis</taxon>
        <taxon>Zoopagomycota</taxon>
        <taxon>Entomophthoromycotina</taxon>
        <taxon>Entomophthoromycetes</taxon>
        <taxon>Entomophthorales</taxon>
        <taxon>Ancylistaceae</taxon>
        <taxon>Conidiobolus</taxon>
    </lineage>
</organism>
<accession>A0A137P575</accession>